<sequence length="902" mass="102270">MNLLGLPDPDSRAWHFSNRLLAGFFGFLALALVVGGVWFYRQQTMIIRQHQVDELSSIAQLKIEQINYWIRERLIDARMNSASPFIVQAVSRLLEDPDDPALQSQLKARLQLVVDLENYEGVYLTDPEGQVLLSFDPTRSVLEPEARQLAVMAAHLSTPILGDFFRSSQTGQIYLDLAAPVLDQRGAPEAVLILRINPEEYLYPLIQSWPIPSQSAETLLVRREGDEVVYLNTLRFDPGAALNLRLPVSRTEVPAVQTVLGKIGETEGRDYRGVKVLAVVRPVPGRTWSMVAKVDQSEAFEGIRSLGLAVGGFVVLGVFLIAVLAGLVFSNRQRVLYERLLRAERERREVQEEIRATLYSIGDAVITTDREGRVTRMNPVAEALTGWREEEARGKSLPKVFHIIQEFTRKEAENPVERVLREGVVVGLANHTLLITRDGTERPIADSGAPIRGARGEVSGVVLVFRDQTEERAAQRERALLHYAISKSLNEIYLFDAESLQFRFVNAGALKNLGYSLEELLTMTPVTIKPEFTEERFREFIQPLLRGEQETLHFETVHRRADGSVYPVAVQLQLLQYEEERIFLAVIEDITERKRTEQALRENEARLEQAQALAHVGNWEIDLGQRVMWASAEAFRIYGLERTSPFIPLELAQQVPLAEDRPRLDAALEDLLTGRRGYDVQFRICRASDGAERVVHSMARLERDEKGAPVRVVGVIQDITERKQAEQALLESEERYRALFQNNHAVMFLIDPETGAIVDANPAAAAFYGWTVDELTRMKVSQINILSHEAIIQEMALARSQQRNYFIFQHRKKDGQLCDVEVFSGPIHFGGRVYLYSIVHDITERRRIEARVAEQLEELQRWHSAILGRESRILELKAEVNELCRLAGMPPRYPEAKGNESA</sequence>
<dbReference type="EMBL" id="DPBP01000047">
    <property type="protein sequence ID" value="HCE18595.1"/>
    <property type="molecule type" value="Genomic_DNA"/>
</dbReference>
<proteinExistence type="predicted"/>
<name>A0A3D1JK24_9CHLR</name>
<dbReference type="Proteomes" id="UP000264141">
    <property type="component" value="Unassembled WGS sequence"/>
</dbReference>
<dbReference type="SMART" id="SM00086">
    <property type="entry name" value="PAC"/>
    <property type="match status" value="4"/>
</dbReference>
<feature type="transmembrane region" description="Helical" evidence="1">
    <location>
        <begin position="20"/>
        <end position="40"/>
    </location>
</feature>
<feature type="transmembrane region" description="Helical" evidence="1">
    <location>
        <begin position="306"/>
        <end position="329"/>
    </location>
</feature>
<dbReference type="InterPro" id="IPR013655">
    <property type="entry name" value="PAS_fold_3"/>
</dbReference>
<dbReference type="PROSITE" id="PS50113">
    <property type="entry name" value="PAC"/>
    <property type="match status" value="3"/>
</dbReference>
<keyword evidence="1" id="KW-0472">Membrane</keyword>
<dbReference type="Pfam" id="PF08447">
    <property type="entry name" value="PAS_3"/>
    <property type="match status" value="1"/>
</dbReference>
<dbReference type="PROSITE" id="PS50112">
    <property type="entry name" value="PAS"/>
    <property type="match status" value="3"/>
</dbReference>
<dbReference type="InterPro" id="IPR035965">
    <property type="entry name" value="PAS-like_dom_sf"/>
</dbReference>
<dbReference type="AlphaFoldDB" id="A0A3D1JK24"/>
<feature type="domain" description="PAC" evidence="3">
    <location>
        <begin position="550"/>
        <end position="602"/>
    </location>
</feature>
<evidence type="ECO:0000256" key="1">
    <source>
        <dbReference type="SAM" id="Phobius"/>
    </source>
</evidence>
<feature type="domain" description="PAC" evidence="3">
    <location>
        <begin position="428"/>
        <end position="480"/>
    </location>
</feature>
<keyword evidence="1" id="KW-0812">Transmembrane</keyword>
<organism evidence="4 5">
    <name type="scientific">Anaerolinea thermolimosa</name>
    <dbReference type="NCBI Taxonomy" id="229919"/>
    <lineage>
        <taxon>Bacteria</taxon>
        <taxon>Bacillati</taxon>
        <taxon>Chloroflexota</taxon>
        <taxon>Anaerolineae</taxon>
        <taxon>Anaerolineales</taxon>
        <taxon>Anaerolineaceae</taxon>
        <taxon>Anaerolinea</taxon>
    </lineage>
</organism>
<dbReference type="PANTHER" id="PTHR44757">
    <property type="entry name" value="DIGUANYLATE CYCLASE DGCP"/>
    <property type="match status" value="1"/>
</dbReference>
<dbReference type="CDD" id="cd18773">
    <property type="entry name" value="PDC1_HK_sensor"/>
    <property type="match status" value="1"/>
</dbReference>
<evidence type="ECO:0000259" key="2">
    <source>
        <dbReference type="PROSITE" id="PS50112"/>
    </source>
</evidence>
<dbReference type="STRING" id="229919.GCA_001050195_02643"/>
<accession>A0A3D1JK24</accession>
<keyword evidence="1" id="KW-1133">Transmembrane helix</keyword>
<dbReference type="NCBIfam" id="TIGR00229">
    <property type="entry name" value="sensory_box"/>
    <property type="match status" value="4"/>
</dbReference>
<feature type="domain" description="PAS" evidence="2">
    <location>
        <begin position="732"/>
        <end position="775"/>
    </location>
</feature>
<dbReference type="PANTHER" id="PTHR44757:SF4">
    <property type="entry name" value="DIGUANYLATE CYCLASE DGCE-RELATED"/>
    <property type="match status" value="1"/>
</dbReference>
<dbReference type="Gene3D" id="3.30.450.20">
    <property type="entry name" value="PAS domain"/>
    <property type="match status" value="5"/>
</dbReference>
<dbReference type="Pfam" id="PF08448">
    <property type="entry name" value="PAS_4"/>
    <property type="match status" value="1"/>
</dbReference>
<evidence type="ECO:0000259" key="3">
    <source>
        <dbReference type="PROSITE" id="PS50113"/>
    </source>
</evidence>
<dbReference type="RefSeq" id="WP_062194689.1">
    <property type="nucleotide sequence ID" value="NZ_DF967965.1"/>
</dbReference>
<dbReference type="Pfam" id="PF13426">
    <property type="entry name" value="PAS_9"/>
    <property type="match status" value="2"/>
</dbReference>
<dbReference type="InterPro" id="IPR000700">
    <property type="entry name" value="PAS-assoc_C"/>
</dbReference>
<gene>
    <name evidence="4" type="ORF">DEQ80_12125</name>
</gene>
<dbReference type="InterPro" id="IPR052155">
    <property type="entry name" value="Biofilm_reg_signaling"/>
</dbReference>
<dbReference type="Gene3D" id="2.10.70.100">
    <property type="match status" value="1"/>
</dbReference>
<evidence type="ECO:0000313" key="5">
    <source>
        <dbReference type="Proteomes" id="UP000264141"/>
    </source>
</evidence>
<dbReference type="SMART" id="SM00091">
    <property type="entry name" value="PAS"/>
    <property type="match status" value="4"/>
</dbReference>
<feature type="domain" description="PAS" evidence="2">
    <location>
        <begin position="477"/>
        <end position="548"/>
    </location>
</feature>
<dbReference type="InterPro" id="IPR001610">
    <property type="entry name" value="PAC"/>
</dbReference>
<dbReference type="SUPFAM" id="SSF55785">
    <property type="entry name" value="PYP-like sensor domain (PAS domain)"/>
    <property type="match status" value="4"/>
</dbReference>
<dbReference type="InterPro" id="IPR013656">
    <property type="entry name" value="PAS_4"/>
</dbReference>
<feature type="domain" description="PAS" evidence="2">
    <location>
        <begin position="350"/>
        <end position="423"/>
    </location>
</feature>
<feature type="domain" description="PAC" evidence="3">
    <location>
        <begin position="678"/>
        <end position="731"/>
    </location>
</feature>
<dbReference type="OrthoDB" id="9804863at2"/>
<dbReference type="CDD" id="cd00130">
    <property type="entry name" value="PAS"/>
    <property type="match status" value="3"/>
</dbReference>
<protein>
    <submittedName>
        <fullName evidence="4">PAS domain S-box protein</fullName>
    </submittedName>
</protein>
<reference evidence="4 5" key="1">
    <citation type="journal article" date="2018" name="Nat. Biotechnol.">
        <title>A standardized bacterial taxonomy based on genome phylogeny substantially revises the tree of life.</title>
        <authorList>
            <person name="Parks D.H."/>
            <person name="Chuvochina M."/>
            <person name="Waite D.W."/>
            <person name="Rinke C."/>
            <person name="Skarshewski A."/>
            <person name="Chaumeil P.A."/>
            <person name="Hugenholtz P."/>
        </authorList>
    </citation>
    <scope>NUCLEOTIDE SEQUENCE [LARGE SCALE GENOMIC DNA]</scope>
    <source>
        <strain evidence="4">UBA8781</strain>
    </source>
</reference>
<evidence type="ECO:0000313" key="4">
    <source>
        <dbReference type="EMBL" id="HCE18595.1"/>
    </source>
</evidence>
<comment type="caution">
    <text evidence="4">The sequence shown here is derived from an EMBL/GenBank/DDBJ whole genome shotgun (WGS) entry which is preliminary data.</text>
</comment>
<dbReference type="InterPro" id="IPR000014">
    <property type="entry name" value="PAS"/>
</dbReference>